<evidence type="ECO:0000256" key="9">
    <source>
        <dbReference type="SAM" id="Phobius"/>
    </source>
</evidence>
<organism evidence="11 12">
    <name type="scientific">Elysia chlorotica</name>
    <name type="common">Eastern emerald elysia</name>
    <name type="synonym">Sea slug</name>
    <dbReference type="NCBI Taxonomy" id="188477"/>
    <lineage>
        <taxon>Eukaryota</taxon>
        <taxon>Metazoa</taxon>
        <taxon>Spiralia</taxon>
        <taxon>Lophotrochozoa</taxon>
        <taxon>Mollusca</taxon>
        <taxon>Gastropoda</taxon>
        <taxon>Heterobranchia</taxon>
        <taxon>Euthyneura</taxon>
        <taxon>Panpulmonata</taxon>
        <taxon>Sacoglossa</taxon>
        <taxon>Placobranchoidea</taxon>
        <taxon>Plakobranchidae</taxon>
        <taxon>Elysia</taxon>
    </lineage>
</organism>
<keyword evidence="2" id="KW-1003">Cell membrane</keyword>
<dbReference type="Proteomes" id="UP000271974">
    <property type="component" value="Unassembled WGS sequence"/>
</dbReference>
<evidence type="ECO:0000256" key="4">
    <source>
        <dbReference type="ARBA" id="ARBA00022989"/>
    </source>
</evidence>
<protein>
    <recommendedName>
        <fullName evidence="10">G-protein coupled receptors family 1 profile domain-containing protein</fullName>
    </recommendedName>
</protein>
<reference evidence="11 12" key="1">
    <citation type="submission" date="2019-01" db="EMBL/GenBank/DDBJ databases">
        <title>A draft genome assembly of the solar-powered sea slug Elysia chlorotica.</title>
        <authorList>
            <person name="Cai H."/>
            <person name="Li Q."/>
            <person name="Fang X."/>
            <person name="Li J."/>
            <person name="Curtis N.E."/>
            <person name="Altenburger A."/>
            <person name="Shibata T."/>
            <person name="Feng M."/>
            <person name="Maeda T."/>
            <person name="Schwartz J.A."/>
            <person name="Shigenobu S."/>
            <person name="Lundholm N."/>
            <person name="Nishiyama T."/>
            <person name="Yang H."/>
            <person name="Hasebe M."/>
            <person name="Li S."/>
            <person name="Pierce S.K."/>
            <person name="Wang J."/>
        </authorList>
    </citation>
    <scope>NUCLEOTIDE SEQUENCE [LARGE SCALE GENOMIC DNA]</scope>
    <source>
        <strain evidence="11">EC2010</strain>
        <tissue evidence="11">Whole organism of an adult</tissue>
    </source>
</reference>
<dbReference type="STRING" id="188477.A0A3S1BZ79"/>
<proteinExistence type="predicted"/>
<feature type="domain" description="G-protein coupled receptors family 1 profile" evidence="10">
    <location>
        <begin position="86"/>
        <end position="273"/>
    </location>
</feature>
<dbReference type="OrthoDB" id="6087556at2759"/>
<comment type="subcellular location">
    <subcellularLocation>
        <location evidence="1">Cell membrane</location>
        <topology evidence="1">Multi-pass membrane protein</topology>
    </subcellularLocation>
</comment>
<sequence length="350" mass="38856">MTAASLSLLDATEELAHLVMENLTSQHASPNATSIGPSLDPQLVVHTMNSINFDMNASLMANFISDQEPVLRLVYLILLSLATGMGNLLVLVAVLKFPSLRRPTNAMLGSLALSDFLVGTITVPLYTAWTARPGIFDRSAVMCGLVLLSCLMVVTASQVSLLLLSVEQFLAVCHPFRHRNLLIGCPRLHTLGILFAWASSVLTAAVSLLAYNKKPAVACNYYSVFDETFLFVASICGVFFPFALIIYFNVRVLCAVRENEKKMTFAYRRDDYRPILRKKGRVGRDSFSFSSYKTDGSLYEPKNRSSLYKDIGNDVELFDSEAIQKIQCLEVFMKTYQRISCGREDARVGL</sequence>
<feature type="transmembrane region" description="Helical" evidence="9">
    <location>
        <begin position="73"/>
        <end position="95"/>
    </location>
</feature>
<evidence type="ECO:0000313" key="12">
    <source>
        <dbReference type="Proteomes" id="UP000271974"/>
    </source>
</evidence>
<keyword evidence="4 9" id="KW-1133">Transmembrane helix</keyword>
<dbReference type="PRINTS" id="PR00237">
    <property type="entry name" value="GPCRRHODOPSN"/>
</dbReference>
<evidence type="ECO:0000256" key="6">
    <source>
        <dbReference type="ARBA" id="ARBA00023136"/>
    </source>
</evidence>
<evidence type="ECO:0000259" key="10">
    <source>
        <dbReference type="PROSITE" id="PS50262"/>
    </source>
</evidence>
<keyword evidence="3 9" id="KW-0812">Transmembrane</keyword>
<comment type="caution">
    <text evidence="11">The sequence shown here is derived from an EMBL/GenBank/DDBJ whole genome shotgun (WGS) entry which is preliminary data.</text>
</comment>
<dbReference type="GO" id="GO:0004930">
    <property type="term" value="F:G protein-coupled receptor activity"/>
    <property type="evidence" value="ECO:0007669"/>
    <property type="project" value="UniProtKB-KW"/>
</dbReference>
<dbReference type="PANTHER" id="PTHR24248">
    <property type="entry name" value="ADRENERGIC RECEPTOR-RELATED G-PROTEIN COUPLED RECEPTOR"/>
    <property type="match status" value="1"/>
</dbReference>
<evidence type="ECO:0000256" key="3">
    <source>
        <dbReference type="ARBA" id="ARBA00022692"/>
    </source>
</evidence>
<evidence type="ECO:0000256" key="8">
    <source>
        <dbReference type="ARBA" id="ARBA00023224"/>
    </source>
</evidence>
<gene>
    <name evidence="11" type="ORF">EGW08_013498</name>
</gene>
<dbReference type="Gene3D" id="1.20.1070.10">
    <property type="entry name" value="Rhodopsin 7-helix transmembrane proteins"/>
    <property type="match status" value="1"/>
</dbReference>
<feature type="transmembrane region" description="Helical" evidence="9">
    <location>
        <begin position="229"/>
        <end position="254"/>
    </location>
</feature>
<dbReference type="InterPro" id="IPR017452">
    <property type="entry name" value="GPCR_Rhodpsn_7TM"/>
</dbReference>
<dbReference type="SUPFAM" id="SSF81321">
    <property type="entry name" value="Family A G protein-coupled receptor-like"/>
    <property type="match status" value="1"/>
</dbReference>
<dbReference type="InterPro" id="IPR000276">
    <property type="entry name" value="GPCR_Rhodpsn"/>
</dbReference>
<dbReference type="Pfam" id="PF00001">
    <property type="entry name" value="7tm_1"/>
    <property type="match status" value="1"/>
</dbReference>
<evidence type="ECO:0000256" key="5">
    <source>
        <dbReference type="ARBA" id="ARBA00023040"/>
    </source>
</evidence>
<dbReference type="AlphaFoldDB" id="A0A3S1BZ79"/>
<dbReference type="GO" id="GO:0005886">
    <property type="term" value="C:plasma membrane"/>
    <property type="evidence" value="ECO:0007669"/>
    <property type="project" value="UniProtKB-SubCell"/>
</dbReference>
<evidence type="ECO:0000256" key="2">
    <source>
        <dbReference type="ARBA" id="ARBA00022475"/>
    </source>
</evidence>
<name>A0A3S1BZ79_ELYCH</name>
<evidence type="ECO:0000256" key="7">
    <source>
        <dbReference type="ARBA" id="ARBA00023170"/>
    </source>
</evidence>
<keyword evidence="8" id="KW-0807">Transducer</keyword>
<evidence type="ECO:0000256" key="1">
    <source>
        <dbReference type="ARBA" id="ARBA00004651"/>
    </source>
</evidence>
<feature type="transmembrane region" description="Helical" evidence="9">
    <location>
        <begin position="139"/>
        <end position="166"/>
    </location>
</feature>
<evidence type="ECO:0000313" key="11">
    <source>
        <dbReference type="EMBL" id="RUS78747.1"/>
    </source>
</evidence>
<feature type="transmembrane region" description="Helical" evidence="9">
    <location>
        <begin position="107"/>
        <end position="127"/>
    </location>
</feature>
<keyword evidence="5" id="KW-0297">G-protein coupled receptor</keyword>
<dbReference type="PROSITE" id="PS50262">
    <property type="entry name" value="G_PROTEIN_RECEP_F1_2"/>
    <property type="match status" value="1"/>
</dbReference>
<feature type="transmembrane region" description="Helical" evidence="9">
    <location>
        <begin position="187"/>
        <end position="209"/>
    </location>
</feature>
<keyword evidence="6 9" id="KW-0472">Membrane</keyword>
<accession>A0A3S1BZ79</accession>
<dbReference type="EMBL" id="RQTK01000492">
    <property type="protein sequence ID" value="RUS78747.1"/>
    <property type="molecule type" value="Genomic_DNA"/>
</dbReference>
<keyword evidence="12" id="KW-1185">Reference proteome</keyword>
<dbReference type="PANTHER" id="PTHR24248:SF192">
    <property type="entry name" value="G-PROTEIN COUPLED RECEPTORS FAMILY 1 PROFILE DOMAIN-CONTAINING PROTEIN"/>
    <property type="match status" value="1"/>
</dbReference>
<keyword evidence="7" id="KW-0675">Receptor</keyword>